<organism evidence="1 2">
    <name type="scientific">Chiloscyllium punctatum</name>
    <name type="common">Brownbanded bambooshark</name>
    <name type="synonym">Hemiscyllium punctatum</name>
    <dbReference type="NCBI Taxonomy" id="137246"/>
    <lineage>
        <taxon>Eukaryota</taxon>
        <taxon>Metazoa</taxon>
        <taxon>Chordata</taxon>
        <taxon>Craniata</taxon>
        <taxon>Vertebrata</taxon>
        <taxon>Chondrichthyes</taxon>
        <taxon>Elasmobranchii</taxon>
        <taxon>Galeomorphii</taxon>
        <taxon>Galeoidea</taxon>
        <taxon>Orectolobiformes</taxon>
        <taxon>Hemiscylliidae</taxon>
        <taxon>Chiloscyllium</taxon>
    </lineage>
</organism>
<dbReference type="STRING" id="137246.A0A401TFI4"/>
<dbReference type="PANTHER" id="PTHR23182:SF1">
    <property type="entry name" value="RHO GTPASE ACTIVATING PROTEIN AT 1A, ISOFORM E"/>
    <property type="match status" value="1"/>
</dbReference>
<protein>
    <recommendedName>
        <fullName evidence="3">DH domain-containing protein</fullName>
    </recommendedName>
</protein>
<dbReference type="InterPro" id="IPR037769">
    <property type="entry name" value="Abr/Bcr"/>
</dbReference>
<dbReference type="AlphaFoldDB" id="A0A401TFI4"/>
<sequence length="88" mass="10036">DLLKHTPTQHPDYPLLQDALRISQNFLSSINEEISDRHAHMTLAKGENRQLVRDGFIVEVSEGSRKLRHVFLFTDLLLCGKLKKQAVG</sequence>
<dbReference type="GO" id="GO:0005096">
    <property type="term" value="F:GTPase activator activity"/>
    <property type="evidence" value="ECO:0007669"/>
    <property type="project" value="InterPro"/>
</dbReference>
<evidence type="ECO:0000313" key="1">
    <source>
        <dbReference type="EMBL" id="GCC41391.1"/>
    </source>
</evidence>
<gene>
    <name evidence="1" type="ORF">chiPu_0025226</name>
</gene>
<evidence type="ECO:0008006" key="3">
    <source>
        <dbReference type="Google" id="ProtNLM"/>
    </source>
</evidence>
<dbReference type="OrthoDB" id="79452at2759"/>
<dbReference type="SUPFAM" id="SSF50729">
    <property type="entry name" value="PH domain-like"/>
    <property type="match status" value="1"/>
</dbReference>
<dbReference type="Gene3D" id="1.20.900.10">
    <property type="entry name" value="Dbl homology (DH) domain"/>
    <property type="match status" value="1"/>
</dbReference>
<dbReference type="EMBL" id="BEZZ01054644">
    <property type="protein sequence ID" value="GCC41391.1"/>
    <property type="molecule type" value="Genomic_DNA"/>
</dbReference>
<dbReference type="Proteomes" id="UP000287033">
    <property type="component" value="Unassembled WGS sequence"/>
</dbReference>
<proteinExistence type="predicted"/>
<reference evidence="1 2" key="1">
    <citation type="journal article" date="2018" name="Nat. Ecol. Evol.">
        <title>Shark genomes provide insights into elasmobranch evolution and the origin of vertebrates.</title>
        <authorList>
            <person name="Hara Y"/>
            <person name="Yamaguchi K"/>
            <person name="Onimaru K"/>
            <person name="Kadota M"/>
            <person name="Koyanagi M"/>
            <person name="Keeley SD"/>
            <person name="Tatsumi K"/>
            <person name="Tanaka K"/>
            <person name="Motone F"/>
            <person name="Kageyama Y"/>
            <person name="Nozu R"/>
            <person name="Adachi N"/>
            <person name="Nishimura O"/>
            <person name="Nakagawa R"/>
            <person name="Tanegashima C"/>
            <person name="Kiyatake I"/>
            <person name="Matsumoto R"/>
            <person name="Murakumo K"/>
            <person name="Nishida K"/>
            <person name="Terakita A"/>
            <person name="Kuratani S"/>
            <person name="Sato K"/>
            <person name="Hyodo S Kuraku.S."/>
        </authorList>
    </citation>
    <scope>NUCLEOTIDE SEQUENCE [LARGE SCALE GENOMIC DNA]</scope>
</reference>
<name>A0A401TFI4_CHIPU</name>
<dbReference type="InterPro" id="IPR035899">
    <property type="entry name" value="DBL_dom_sf"/>
</dbReference>
<dbReference type="PANTHER" id="PTHR23182">
    <property type="entry name" value="BREAKPOINT CLUSTER REGION PROTEIN BCR"/>
    <property type="match status" value="1"/>
</dbReference>
<dbReference type="Gene3D" id="2.30.29.30">
    <property type="entry name" value="Pleckstrin-homology domain (PH domain)/Phosphotyrosine-binding domain (PTB)"/>
    <property type="match status" value="1"/>
</dbReference>
<evidence type="ECO:0000313" key="2">
    <source>
        <dbReference type="Proteomes" id="UP000287033"/>
    </source>
</evidence>
<dbReference type="InterPro" id="IPR011993">
    <property type="entry name" value="PH-like_dom_sf"/>
</dbReference>
<accession>A0A401TFI4</accession>
<keyword evidence="2" id="KW-1185">Reference proteome</keyword>
<comment type="caution">
    <text evidence="1">The sequence shown here is derived from an EMBL/GenBank/DDBJ whole genome shotgun (WGS) entry which is preliminary data.</text>
</comment>
<dbReference type="GO" id="GO:0016020">
    <property type="term" value="C:membrane"/>
    <property type="evidence" value="ECO:0007669"/>
    <property type="project" value="TreeGrafter"/>
</dbReference>
<dbReference type="SUPFAM" id="SSF48065">
    <property type="entry name" value="DBL homology domain (DH-domain)"/>
    <property type="match status" value="1"/>
</dbReference>
<feature type="non-terminal residue" evidence="1">
    <location>
        <position position="1"/>
    </location>
</feature>